<dbReference type="PANTHER" id="PTHR38030">
    <property type="entry name" value="PROTOPORPHYRINOGEN IX DEHYDROGENASE [MENAQUINONE]"/>
    <property type="match status" value="1"/>
</dbReference>
<feature type="domain" description="Flavodoxin" evidence="7">
    <location>
        <begin position="7"/>
        <end position="154"/>
    </location>
</feature>
<dbReference type="EMBL" id="NSIT01000023">
    <property type="protein sequence ID" value="PJE80286.1"/>
    <property type="molecule type" value="Genomic_DNA"/>
</dbReference>
<dbReference type="GO" id="GO:0070819">
    <property type="term" value="F:menaquinone-dependent protoporphyrinogen oxidase activity"/>
    <property type="evidence" value="ECO:0007669"/>
    <property type="project" value="InterPro"/>
</dbReference>
<dbReference type="AlphaFoldDB" id="A0A2H9TAL5"/>
<dbReference type="InterPro" id="IPR044264">
    <property type="entry name" value="HemG"/>
</dbReference>
<keyword evidence="4 8" id="KW-0560">Oxidoreductase</keyword>
<evidence type="ECO:0000313" key="8">
    <source>
        <dbReference type="EMBL" id="PJE80286.1"/>
    </source>
</evidence>
<evidence type="ECO:0000256" key="4">
    <source>
        <dbReference type="ARBA" id="ARBA00023002"/>
    </source>
</evidence>
<gene>
    <name evidence="8" type="primary">hemG</name>
    <name evidence="8" type="ORF">CI610_00713</name>
</gene>
<organism evidence="8">
    <name type="scientific">invertebrate metagenome</name>
    <dbReference type="NCBI Taxonomy" id="1711999"/>
    <lineage>
        <taxon>unclassified sequences</taxon>
        <taxon>metagenomes</taxon>
        <taxon>organismal metagenomes</taxon>
    </lineage>
</organism>
<dbReference type="GO" id="GO:0010181">
    <property type="term" value="F:FMN binding"/>
    <property type="evidence" value="ECO:0007669"/>
    <property type="project" value="InterPro"/>
</dbReference>
<keyword evidence="5" id="KW-0472">Membrane</keyword>
<dbReference type="EC" id="1.3.5.3" evidence="8"/>
<keyword evidence="3" id="KW-0547">Nucleotide-binding</keyword>
<comment type="caution">
    <text evidence="8">The sequence shown here is derived from an EMBL/GenBank/DDBJ whole genome shotgun (WGS) entry which is preliminary data.</text>
</comment>
<evidence type="ECO:0000256" key="2">
    <source>
        <dbReference type="ARBA" id="ARBA00022643"/>
    </source>
</evidence>
<dbReference type="SUPFAM" id="SSF52218">
    <property type="entry name" value="Flavoproteins"/>
    <property type="match status" value="1"/>
</dbReference>
<dbReference type="PANTHER" id="PTHR38030:SF2">
    <property type="entry name" value="PROTOPORPHYRINOGEN IX DEHYDROGENASE [QUINONE]"/>
    <property type="match status" value="1"/>
</dbReference>
<keyword evidence="6" id="KW-0627">Porphyrin biosynthesis</keyword>
<dbReference type="InterPro" id="IPR029039">
    <property type="entry name" value="Flavoprotein-like_sf"/>
</dbReference>
<protein>
    <submittedName>
        <fullName evidence="8">Protoporphyrinogen IX dehydrogenase (Menaquinone)</fullName>
        <ecNumber evidence="8">1.3.5.3</ecNumber>
    </submittedName>
</protein>
<evidence type="ECO:0000256" key="5">
    <source>
        <dbReference type="ARBA" id="ARBA00023136"/>
    </source>
</evidence>
<sequence length="182" mass="21244">MMKIGFLYKGCEGQTRKIMDKLSGFLMDQGYQVQLFSIDELPRDFSLEALDAYVLGCSVRYGKHHKPFVDFVKQYADQLNRKPSFFFSVNLTARKANRNKPYTNQYLCNFLRTQKWQPDHVAVFAGALFYRRYTMINRLMIQLIMKMTGGSTDINKDIEYTDWQKVETFAGEIASHLISSNK</sequence>
<keyword evidence="1" id="KW-0285">Flavoprotein</keyword>
<keyword evidence="2" id="KW-0288">FMN</keyword>
<proteinExistence type="inferred from homology"/>
<evidence type="ECO:0000256" key="6">
    <source>
        <dbReference type="ARBA" id="ARBA00023244"/>
    </source>
</evidence>
<dbReference type="InterPro" id="IPR026816">
    <property type="entry name" value="Flavodoxin_dom"/>
</dbReference>
<dbReference type="Pfam" id="PF12724">
    <property type="entry name" value="Flavodoxin_5"/>
    <property type="match status" value="1"/>
</dbReference>
<dbReference type="Gene3D" id="3.40.50.360">
    <property type="match status" value="1"/>
</dbReference>
<accession>A0A2H9TAL5</accession>
<name>A0A2H9TAL5_9ZZZZ</name>
<dbReference type="HAMAP" id="MF_00853">
    <property type="entry name" value="HemG"/>
    <property type="match status" value="1"/>
</dbReference>
<reference evidence="8" key="1">
    <citation type="journal article" date="2017" name="Appl. Environ. Microbiol.">
        <title>Molecular characterization of an Endozoicomonas-like organism causing infection in king scallop Pecten maximus L.</title>
        <authorList>
            <person name="Cano I."/>
            <person name="van Aerle R."/>
            <person name="Ross S."/>
            <person name="Verner-Jeffreys D.W."/>
            <person name="Paley R.K."/>
            <person name="Rimmer G."/>
            <person name="Ryder D."/>
            <person name="Hooper P."/>
            <person name="Stone D."/>
            <person name="Feist S.W."/>
        </authorList>
    </citation>
    <scope>NUCLEOTIDE SEQUENCE</scope>
</reference>
<dbReference type="GO" id="GO:0004729">
    <property type="term" value="F:oxygen-dependent protoporphyrinogen oxidase activity"/>
    <property type="evidence" value="ECO:0007669"/>
    <property type="project" value="InterPro"/>
</dbReference>
<dbReference type="NCBIfam" id="NF008316">
    <property type="entry name" value="PRK11104.1"/>
    <property type="match status" value="1"/>
</dbReference>
<dbReference type="InterPro" id="IPR052200">
    <property type="entry name" value="Protoporphyrinogen_IX_DH"/>
</dbReference>
<dbReference type="GO" id="GO:0006782">
    <property type="term" value="P:protoporphyrinogen IX biosynthetic process"/>
    <property type="evidence" value="ECO:0007669"/>
    <property type="project" value="InterPro"/>
</dbReference>
<evidence type="ECO:0000256" key="1">
    <source>
        <dbReference type="ARBA" id="ARBA00022630"/>
    </source>
</evidence>
<evidence type="ECO:0000256" key="3">
    <source>
        <dbReference type="ARBA" id="ARBA00022741"/>
    </source>
</evidence>
<evidence type="ECO:0000259" key="7">
    <source>
        <dbReference type="Pfam" id="PF12724"/>
    </source>
</evidence>